<dbReference type="NCBIfam" id="TIGR02447">
    <property type="entry name" value="yiiD_Cterm"/>
    <property type="match status" value="1"/>
</dbReference>
<keyword evidence="3" id="KW-1185">Reference proteome</keyword>
<dbReference type="Proteomes" id="UP000234271">
    <property type="component" value="Chromosome"/>
</dbReference>
<dbReference type="InterPro" id="IPR012660">
    <property type="entry name" value="YiiD_C"/>
</dbReference>
<dbReference type="EMBL" id="CP018889">
    <property type="protein sequence ID" value="AUI69386.1"/>
    <property type="molecule type" value="Genomic_DNA"/>
</dbReference>
<protein>
    <submittedName>
        <fullName evidence="2">Thioesterase</fullName>
    </submittedName>
</protein>
<gene>
    <name evidence="2" type="ORF">BLE401_12265</name>
</gene>
<dbReference type="Gene3D" id="3.10.129.10">
    <property type="entry name" value="Hotdog Thioesterase"/>
    <property type="match status" value="1"/>
</dbReference>
<accession>A0A2N9YGQ3</accession>
<name>A0A2N9YGQ3_9GAMM</name>
<dbReference type="SUPFAM" id="SSF54637">
    <property type="entry name" value="Thioesterase/thiol ester dehydrase-isomerase"/>
    <property type="match status" value="1"/>
</dbReference>
<organism evidence="2 3">
    <name type="scientific">Beggiatoa leptomitoformis</name>
    <dbReference type="NCBI Taxonomy" id="288004"/>
    <lineage>
        <taxon>Bacteria</taxon>
        <taxon>Pseudomonadati</taxon>
        <taxon>Pseudomonadota</taxon>
        <taxon>Gammaproteobacteria</taxon>
        <taxon>Thiotrichales</taxon>
        <taxon>Thiotrichaceae</taxon>
        <taxon>Beggiatoa</taxon>
    </lineage>
</organism>
<dbReference type="AlphaFoldDB" id="A0A2N9YGQ3"/>
<dbReference type="Pfam" id="PF09500">
    <property type="entry name" value="YiiD_C"/>
    <property type="match status" value="1"/>
</dbReference>
<dbReference type="RefSeq" id="WP_066246136.1">
    <property type="nucleotide sequence ID" value="NZ_CP012373.2"/>
</dbReference>
<reference evidence="3" key="1">
    <citation type="submission" date="2016-12" db="EMBL/GenBank/DDBJ databases">
        <title>Complete Genome Sequence of Beggiatoa leptomitiformis D-401.</title>
        <authorList>
            <person name="Fomenkov A."/>
            <person name="Vincze T."/>
            <person name="Grabovich M."/>
            <person name="Anton B.P."/>
            <person name="Dubinina G."/>
            <person name="Orlova M."/>
            <person name="Belousova E."/>
            <person name="Roberts R.J."/>
        </authorList>
    </citation>
    <scope>NUCLEOTIDE SEQUENCE [LARGE SCALE GENOMIC DNA]</scope>
    <source>
        <strain evidence="3">D-401</strain>
    </source>
</reference>
<proteinExistence type="predicted"/>
<evidence type="ECO:0000313" key="2">
    <source>
        <dbReference type="EMBL" id="AUI69386.1"/>
    </source>
</evidence>
<evidence type="ECO:0000259" key="1">
    <source>
        <dbReference type="Pfam" id="PF09500"/>
    </source>
</evidence>
<evidence type="ECO:0000313" key="3">
    <source>
        <dbReference type="Proteomes" id="UP000234271"/>
    </source>
</evidence>
<dbReference type="KEGG" id="blep:AL038_12000"/>
<sequence>MYLPKDLQQYLHIKIPITQAMGIQVTRLDAQGLGISAPLALNINDKYTAFGGSLAAIMTVTGWGLTHALIQQAGATANTLVYQTQITYLNPVTQDIYAWCQLPDKAIVDLFLDHFFQRGKARWELQVQVLTVENTVAVQLTGGYVALKTN</sequence>
<dbReference type="InterPro" id="IPR029069">
    <property type="entry name" value="HotDog_dom_sf"/>
</dbReference>
<dbReference type="OrthoDB" id="572024at2"/>
<feature type="domain" description="Thioesterase putative" evidence="1">
    <location>
        <begin position="5"/>
        <end position="147"/>
    </location>
</feature>
<dbReference type="STRING" id="288004.AL038_12000"/>